<keyword evidence="4 9" id="KW-0132">Cell division</keyword>
<dbReference type="NCBIfam" id="TIGR02673">
    <property type="entry name" value="FtsE"/>
    <property type="match status" value="1"/>
</dbReference>
<dbReference type="GO" id="GO:0051301">
    <property type="term" value="P:cell division"/>
    <property type="evidence" value="ECO:0007669"/>
    <property type="project" value="UniProtKB-UniRule"/>
</dbReference>
<dbReference type="SUPFAM" id="SSF52540">
    <property type="entry name" value="P-loop containing nucleoside triphosphate hydrolases"/>
    <property type="match status" value="1"/>
</dbReference>
<evidence type="ECO:0000256" key="8">
    <source>
        <dbReference type="ARBA" id="ARBA00023306"/>
    </source>
</evidence>
<evidence type="ECO:0000259" key="10">
    <source>
        <dbReference type="PROSITE" id="PS50893"/>
    </source>
</evidence>
<comment type="caution">
    <text evidence="11">The sequence shown here is derived from an EMBL/GenBank/DDBJ whole genome shotgun (WGS) entry which is preliminary data.</text>
</comment>
<evidence type="ECO:0000313" key="12">
    <source>
        <dbReference type="Proteomes" id="UP000176751"/>
    </source>
</evidence>
<evidence type="ECO:0000256" key="7">
    <source>
        <dbReference type="ARBA" id="ARBA00023136"/>
    </source>
</evidence>
<dbReference type="GO" id="GO:0005524">
    <property type="term" value="F:ATP binding"/>
    <property type="evidence" value="ECO:0007669"/>
    <property type="project" value="UniProtKB-UniRule"/>
</dbReference>
<feature type="domain" description="ABC transporter" evidence="10">
    <location>
        <begin position="2"/>
        <end position="227"/>
    </location>
</feature>
<evidence type="ECO:0000256" key="6">
    <source>
        <dbReference type="ARBA" id="ARBA00022840"/>
    </source>
</evidence>
<keyword evidence="8 9" id="KW-0131">Cell cycle</keyword>
<dbReference type="SMART" id="SM00382">
    <property type="entry name" value="AAA"/>
    <property type="match status" value="1"/>
</dbReference>
<dbReference type="Proteomes" id="UP000176751">
    <property type="component" value="Unassembled WGS sequence"/>
</dbReference>
<comment type="similarity">
    <text evidence="1 9">Belongs to the ABC transporter superfamily.</text>
</comment>
<dbReference type="PROSITE" id="PS50893">
    <property type="entry name" value="ABC_TRANSPORTER_2"/>
    <property type="match status" value="1"/>
</dbReference>
<evidence type="ECO:0000256" key="2">
    <source>
        <dbReference type="ARBA" id="ARBA00020019"/>
    </source>
</evidence>
<dbReference type="GO" id="GO:0005886">
    <property type="term" value="C:plasma membrane"/>
    <property type="evidence" value="ECO:0007669"/>
    <property type="project" value="UniProtKB-SubCell"/>
</dbReference>
<comment type="subunit">
    <text evidence="9">Homodimer. Forms a membrane-associated complex with FtsX.</text>
</comment>
<sequence length="228" mass="25257">MIQFEQVTKKYPNGQIALEDVDLTIEDGEFLFVVGPSGAGKSTLLKLITRETSPTSGQILFNSQSISRIPGGKIPQLRRKIGTVFQDFKLLLNRTVFENVAVPLEVLGKKDSEIEKEVSAVLEKVDLLEKASSFPAQLSGGEVQRTAIARAIVAKPEVLLADEPTGDLDPKTAREVVHVLEKINDEDKNIIVMATHNVQIVNHFKKRVIVLEKGKIIKDEKEGKYETD</sequence>
<accession>A0A1F5HBP1</accession>
<dbReference type="Gene3D" id="3.40.50.300">
    <property type="entry name" value="P-loop containing nucleotide triphosphate hydrolases"/>
    <property type="match status" value="1"/>
</dbReference>
<dbReference type="PANTHER" id="PTHR24220">
    <property type="entry name" value="IMPORT ATP-BINDING PROTEIN"/>
    <property type="match status" value="1"/>
</dbReference>
<keyword evidence="3 9" id="KW-1003">Cell membrane</keyword>
<evidence type="ECO:0000256" key="5">
    <source>
        <dbReference type="ARBA" id="ARBA00022741"/>
    </source>
</evidence>
<dbReference type="GO" id="GO:0022857">
    <property type="term" value="F:transmembrane transporter activity"/>
    <property type="evidence" value="ECO:0007669"/>
    <property type="project" value="TreeGrafter"/>
</dbReference>
<comment type="function">
    <text evidence="9">Part of the ABC transporter FtsEX involved in cellular division.</text>
</comment>
<evidence type="ECO:0000256" key="9">
    <source>
        <dbReference type="RuleBase" id="RU365094"/>
    </source>
</evidence>
<dbReference type="InterPro" id="IPR005286">
    <property type="entry name" value="Cell_div_FtsE"/>
</dbReference>
<comment type="subcellular location">
    <subcellularLocation>
        <location evidence="9">Cell membrane</location>
        <topology evidence="9">Peripheral membrane protein</topology>
        <orientation evidence="9">Cytoplasmic side</orientation>
    </subcellularLocation>
</comment>
<dbReference type="InterPro" id="IPR003593">
    <property type="entry name" value="AAA+_ATPase"/>
</dbReference>
<dbReference type="GO" id="GO:0016887">
    <property type="term" value="F:ATP hydrolysis activity"/>
    <property type="evidence" value="ECO:0007669"/>
    <property type="project" value="InterPro"/>
</dbReference>
<reference evidence="11 12" key="1">
    <citation type="journal article" date="2016" name="Nat. Commun.">
        <title>Thousands of microbial genomes shed light on interconnected biogeochemical processes in an aquifer system.</title>
        <authorList>
            <person name="Anantharaman K."/>
            <person name="Brown C.T."/>
            <person name="Hug L.A."/>
            <person name="Sharon I."/>
            <person name="Castelle C.J."/>
            <person name="Probst A.J."/>
            <person name="Thomas B.C."/>
            <person name="Singh A."/>
            <person name="Wilkins M.J."/>
            <person name="Karaoz U."/>
            <person name="Brodie E.L."/>
            <person name="Williams K.H."/>
            <person name="Hubbard S.S."/>
            <person name="Banfield J.F."/>
        </authorList>
    </citation>
    <scope>NUCLEOTIDE SEQUENCE [LARGE SCALE GENOMIC DNA]</scope>
</reference>
<evidence type="ECO:0000256" key="3">
    <source>
        <dbReference type="ARBA" id="ARBA00022475"/>
    </source>
</evidence>
<keyword evidence="6 9" id="KW-0067">ATP-binding</keyword>
<dbReference type="EMBL" id="MFCA01000025">
    <property type="protein sequence ID" value="OGE01597.1"/>
    <property type="molecule type" value="Genomic_DNA"/>
</dbReference>
<keyword evidence="7 9" id="KW-0472">Membrane</keyword>
<proteinExistence type="inferred from homology"/>
<dbReference type="Pfam" id="PF00005">
    <property type="entry name" value="ABC_tran"/>
    <property type="match status" value="1"/>
</dbReference>
<dbReference type="PANTHER" id="PTHR24220:SF470">
    <property type="entry name" value="CELL DIVISION ATP-BINDING PROTEIN FTSE"/>
    <property type="match status" value="1"/>
</dbReference>
<dbReference type="FunFam" id="3.40.50.300:FF:000056">
    <property type="entry name" value="Cell division ATP-binding protein FtsE"/>
    <property type="match status" value="1"/>
</dbReference>
<dbReference type="STRING" id="1797737.A2196_01785"/>
<dbReference type="InterPro" id="IPR027417">
    <property type="entry name" value="P-loop_NTPase"/>
</dbReference>
<dbReference type="AlphaFoldDB" id="A0A1F5HBP1"/>
<evidence type="ECO:0000313" key="11">
    <source>
        <dbReference type="EMBL" id="OGE01597.1"/>
    </source>
</evidence>
<dbReference type="InterPro" id="IPR015854">
    <property type="entry name" value="ABC_transpr_LolD-like"/>
</dbReference>
<organism evidence="11 12">
    <name type="scientific">Candidatus Curtissbacteria bacterium RIFOXYA1_FULL_41_14</name>
    <dbReference type="NCBI Taxonomy" id="1797737"/>
    <lineage>
        <taxon>Bacteria</taxon>
        <taxon>Candidatus Curtissiibacteriota</taxon>
    </lineage>
</organism>
<gene>
    <name evidence="9" type="primary">ftsE</name>
    <name evidence="11" type="ORF">A2196_01785</name>
</gene>
<dbReference type="InterPro" id="IPR003439">
    <property type="entry name" value="ABC_transporter-like_ATP-bd"/>
</dbReference>
<protein>
    <recommendedName>
        <fullName evidence="2 9">Cell division ATP-binding protein FtsE</fullName>
    </recommendedName>
</protein>
<evidence type="ECO:0000256" key="4">
    <source>
        <dbReference type="ARBA" id="ARBA00022618"/>
    </source>
</evidence>
<evidence type="ECO:0000256" key="1">
    <source>
        <dbReference type="ARBA" id="ARBA00005417"/>
    </source>
</evidence>
<keyword evidence="5 9" id="KW-0547">Nucleotide-binding</keyword>
<name>A0A1F5HBP1_9BACT</name>